<gene>
    <name evidence="1" type="ORF">CH92_04260</name>
</gene>
<dbReference type="AlphaFoldDB" id="W8RCZ6"/>
<accession>W8RCZ6</accession>
<sequence length="61" mass="6207">MCHVNDALACPSEGIAKQKSRVLIHLPAGHALAAASQISSLDSVGVSQFACPGDPDHGAQQ</sequence>
<protein>
    <submittedName>
        <fullName evidence="1">Uncharacterized protein</fullName>
    </submittedName>
</protein>
<dbReference type="EMBL" id="CP007441">
    <property type="protein sequence ID" value="AHL77613.1"/>
    <property type="molecule type" value="Genomic_DNA"/>
</dbReference>
<evidence type="ECO:0000313" key="2">
    <source>
        <dbReference type="Proteomes" id="UP000019522"/>
    </source>
</evidence>
<evidence type="ECO:0000313" key="1">
    <source>
        <dbReference type="EMBL" id="AHL77613.1"/>
    </source>
</evidence>
<name>W8RCZ6_STUST</name>
<organism evidence="1 2">
    <name type="scientific">Stutzerimonas stutzeri</name>
    <name type="common">Pseudomonas stutzeri</name>
    <dbReference type="NCBI Taxonomy" id="316"/>
    <lineage>
        <taxon>Bacteria</taxon>
        <taxon>Pseudomonadati</taxon>
        <taxon>Pseudomonadota</taxon>
        <taxon>Gammaproteobacteria</taxon>
        <taxon>Pseudomonadales</taxon>
        <taxon>Pseudomonadaceae</taxon>
        <taxon>Stutzerimonas</taxon>
    </lineage>
</organism>
<dbReference type="Proteomes" id="UP000019522">
    <property type="component" value="Chromosome"/>
</dbReference>
<proteinExistence type="predicted"/>
<reference evidence="2" key="1">
    <citation type="journal article" date="2014" name="Genome Announc.">
        <title>Complete Genome Sequence of the Highly Transformable Pseudomonas stutzeri Strain 28a24.</title>
        <authorList>
            <person name="Smith B.A."/>
            <person name="Dougherty K.M."/>
            <person name="Baltrus D.A."/>
        </authorList>
    </citation>
    <scope>NUCLEOTIDE SEQUENCE [LARGE SCALE GENOMIC DNA]</scope>
    <source>
        <strain evidence="2">28a24</strain>
    </source>
</reference>
<dbReference type="KEGG" id="pstt:CH92_04260"/>
<reference evidence="1 2" key="2">
    <citation type="submission" date="2014-03" db="EMBL/GenBank/DDBJ databases">
        <authorList>
            <person name="Baltrus D."/>
            <person name="Dougherty K."/>
        </authorList>
    </citation>
    <scope>NUCLEOTIDE SEQUENCE</scope>
    <source>
        <strain evidence="1 2">28a24</strain>
    </source>
</reference>